<feature type="transmembrane region" description="Helical" evidence="1">
    <location>
        <begin position="12"/>
        <end position="32"/>
    </location>
</feature>
<sequence length="191" mass="21516">MRVGISHWRTIISALIVIIIVSAGFWGVYRLVVSNQLRISYDGESLLTYRTHNISDSLIYASDYVGDQGNTFSLMKTLPLNEKITQIGIIDQGVVINLHEINLNEDSIQRDILYSASVVMATIKDAKYVAYQSNLARIEVTRYDVESFIPEGALTTLNQQKWDQVRRSIPEAVPQIIAVRKLPTAFKEPSS</sequence>
<keyword evidence="1" id="KW-0472">Membrane</keyword>
<proteinExistence type="predicted"/>
<dbReference type="Proteomes" id="UP000502298">
    <property type="component" value="Chromosome"/>
</dbReference>
<dbReference type="AlphaFoldDB" id="A0A6H2END8"/>
<dbReference type="EMBL" id="CP050804">
    <property type="protein sequence ID" value="QJC22587.1"/>
    <property type="molecule type" value="Genomic_DNA"/>
</dbReference>
<name>A0A6H2END8_9ACTO</name>
<evidence type="ECO:0000313" key="2">
    <source>
        <dbReference type="EMBL" id="QJC22587.1"/>
    </source>
</evidence>
<organism evidence="2 3">
    <name type="scientific">Arcanobacterium buesumense</name>
    <dbReference type="NCBI Taxonomy" id="2722751"/>
    <lineage>
        <taxon>Bacteria</taxon>
        <taxon>Bacillati</taxon>
        <taxon>Actinomycetota</taxon>
        <taxon>Actinomycetes</taxon>
        <taxon>Actinomycetales</taxon>
        <taxon>Actinomycetaceae</taxon>
        <taxon>Arcanobacterium</taxon>
    </lineage>
</organism>
<protein>
    <recommendedName>
        <fullName evidence="4">DUF4825 domain-containing protein</fullName>
    </recommendedName>
</protein>
<accession>A0A6H2END8</accession>
<keyword evidence="3" id="KW-1185">Reference proteome</keyword>
<keyword evidence="1" id="KW-1133">Transmembrane helix</keyword>
<evidence type="ECO:0008006" key="4">
    <source>
        <dbReference type="Google" id="ProtNLM"/>
    </source>
</evidence>
<evidence type="ECO:0000256" key="1">
    <source>
        <dbReference type="SAM" id="Phobius"/>
    </source>
</evidence>
<reference evidence="2 3" key="1">
    <citation type="submission" date="2020-03" db="EMBL/GenBank/DDBJ databases">
        <title>Complete genome of Arcanobacterium buesumensis sp. nov. strain 2701.</title>
        <authorList>
            <person name="Borowiak M."/>
            <person name="Alssahen M."/>
            <person name="Laemmler C."/>
            <person name="Malorny B."/>
            <person name="Hassan A."/>
            <person name="Prenger-Berninghoff E."/>
            <person name="Ploetz M."/>
            <person name="Abdulmawjood A."/>
        </authorList>
    </citation>
    <scope>NUCLEOTIDE SEQUENCE [LARGE SCALE GENOMIC DNA]</scope>
    <source>
        <strain evidence="2 3">2701</strain>
    </source>
</reference>
<dbReference type="KEGG" id="arca:HC352_08800"/>
<gene>
    <name evidence="2" type="ORF">HC352_08800</name>
</gene>
<evidence type="ECO:0000313" key="3">
    <source>
        <dbReference type="Proteomes" id="UP000502298"/>
    </source>
</evidence>
<keyword evidence="1" id="KW-0812">Transmembrane</keyword>